<dbReference type="CDD" id="cd06257">
    <property type="entry name" value="DnaJ"/>
    <property type="match status" value="1"/>
</dbReference>
<keyword evidence="5" id="KW-1185">Reference proteome</keyword>
<reference evidence="4" key="1">
    <citation type="submission" date="2022-07" db="EMBL/GenBank/DDBJ databases">
        <title>Genome Sequence of Xylaria arbuscula.</title>
        <authorList>
            <person name="Buettner E."/>
        </authorList>
    </citation>
    <scope>NUCLEOTIDE SEQUENCE</scope>
    <source>
        <strain evidence="4">VT107</strain>
    </source>
</reference>
<dbReference type="InterPro" id="IPR051100">
    <property type="entry name" value="DnaJ_subfamily_B/C"/>
</dbReference>
<feature type="compositionally biased region" description="Basic and acidic residues" evidence="2">
    <location>
        <begin position="325"/>
        <end position="338"/>
    </location>
</feature>
<protein>
    <recommendedName>
        <fullName evidence="3">J domain-containing protein</fullName>
    </recommendedName>
</protein>
<evidence type="ECO:0000256" key="1">
    <source>
        <dbReference type="SAM" id="Coils"/>
    </source>
</evidence>
<dbReference type="InterPro" id="IPR036869">
    <property type="entry name" value="J_dom_sf"/>
</dbReference>
<dbReference type="SUPFAM" id="SSF46565">
    <property type="entry name" value="Chaperone J-domain"/>
    <property type="match status" value="1"/>
</dbReference>
<name>A0A9W8TM06_9PEZI</name>
<feature type="compositionally biased region" description="Basic residues" evidence="2">
    <location>
        <begin position="368"/>
        <end position="378"/>
    </location>
</feature>
<dbReference type="VEuPathDB" id="FungiDB:F4678DRAFT_425448"/>
<dbReference type="EMBL" id="JANPWZ010000675">
    <property type="protein sequence ID" value="KAJ3573532.1"/>
    <property type="molecule type" value="Genomic_DNA"/>
</dbReference>
<accession>A0A9W8TM06</accession>
<dbReference type="SMART" id="SM00271">
    <property type="entry name" value="DnaJ"/>
    <property type="match status" value="1"/>
</dbReference>
<dbReference type="InterPro" id="IPR001623">
    <property type="entry name" value="DnaJ_domain"/>
</dbReference>
<dbReference type="GO" id="GO:0030544">
    <property type="term" value="F:Hsp70 protein binding"/>
    <property type="evidence" value="ECO:0007669"/>
    <property type="project" value="TreeGrafter"/>
</dbReference>
<dbReference type="PANTHER" id="PTHR43908">
    <property type="entry name" value="AT29763P-RELATED"/>
    <property type="match status" value="1"/>
</dbReference>
<feature type="coiled-coil region" evidence="1">
    <location>
        <begin position="219"/>
        <end position="260"/>
    </location>
</feature>
<evidence type="ECO:0000313" key="4">
    <source>
        <dbReference type="EMBL" id="KAJ3573532.1"/>
    </source>
</evidence>
<dbReference type="PRINTS" id="PR00625">
    <property type="entry name" value="JDOMAIN"/>
</dbReference>
<dbReference type="GO" id="GO:0071218">
    <property type="term" value="P:cellular response to misfolded protein"/>
    <property type="evidence" value="ECO:0007669"/>
    <property type="project" value="TreeGrafter"/>
</dbReference>
<keyword evidence="1" id="KW-0175">Coiled coil</keyword>
<sequence length="378" mass="43645">MVPPPITEDFYMILEVDKAATTEFITQSYKRLARKLHPDRNHDRNATAAFQLVCIKVHPPPGHGAVKCSWYAEAIAQKLGKAYETLKDETKRRNYDLIYPSIKKTRPVPQSAQVPRPPPTSSSQPQGSNEGAQIASILKSKQARQMQWLIKKNVFDSSIFEINRNIRRLEQEIKTLVSVAAAVEAEEAKSKSWGTWLLSPIYKKAQPTEEEKALKERHKQERRIEMDMKERRLEAKKKELAEQERLLRNSQAEMDAADRTDDLRIRKLQDVIDARIAKEREVREKAQREEAARVRKQEQEKWEKAQQEDAARVWKKMQEKWAREEREAAEELKKENQKRGTSKGKGEGGGAKAARRTGGRAEAEGRTSQKRSRFLLLQ</sequence>
<gene>
    <name evidence="4" type="ORF">NPX13_g4665</name>
</gene>
<dbReference type="AlphaFoldDB" id="A0A9W8TM06"/>
<dbReference type="PROSITE" id="PS50076">
    <property type="entry name" value="DNAJ_2"/>
    <property type="match status" value="1"/>
</dbReference>
<organism evidence="4 5">
    <name type="scientific">Xylaria arbuscula</name>
    <dbReference type="NCBI Taxonomy" id="114810"/>
    <lineage>
        <taxon>Eukaryota</taxon>
        <taxon>Fungi</taxon>
        <taxon>Dikarya</taxon>
        <taxon>Ascomycota</taxon>
        <taxon>Pezizomycotina</taxon>
        <taxon>Sordariomycetes</taxon>
        <taxon>Xylariomycetidae</taxon>
        <taxon>Xylariales</taxon>
        <taxon>Xylariaceae</taxon>
        <taxon>Xylaria</taxon>
    </lineage>
</organism>
<dbReference type="Pfam" id="PF00226">
    <property type="entry name" value="DnaJ"/>
    <property type="match status" value="1"/>
</dbReference>
<dbReference type="GO" id="GO:0005789">
    <property type="term" value="C:endoplasmic reticulum membrane"/>
    <property type="evidence" value="ECO:0007669"/>
    <property type="project" value="TreeGrafter"/>
</dbReference>
<dbReference type="PANTHER" id="PTHR43908:SF3">
    <property type="entry name" value="AT29763P-RELATED"/>
    <property type="match status" value="1"/>
</dbReference>
<dbReference type="Proteomes" id="UP001148614">
    <property type="component" value="Unassembled WGS sequence"/>
</dbReference>
<evidence type="ECO:0000313" key="5">
    <source>
        <dbReference type="Proteomes" id="UP001148614"/>
    </source>
</evidence>
<feature type="region of interest" description="Disordered" evidence="2">
    <location>
        <begin position="281"/>
        <end position="311"/>
    </location>
</feature>
<feature type="region of interest" description="Disordered" evidence="2">
    <location>
        <begin position="325"/>
        <end position="378"/>
    </location>
</feature>
<comment type="caution">
    <text evidence="4">The sequence shown here is derived from an EMBL/GenBank/DDBJ whole genome shotgun (WGS) entry which is preliminary data.</text>
</comment>
<proteinExistence type="predicted"/>
<evidence type="ECO:0000259" key="3">
    <source>
        <dbReference type="PROSITE" id="PS50076"/>
    </source>
</evidence>
<feature type="region of interest" description="Disordered" evidence="2">
    <location>
        <begin position="106"/>
        <end position="132"/>
    </location>
</feature>
<evidence type="ECO:0000256" key="2">
    <source>
        <dbReference type="SAM" id="MobiDB-lite"/>
    </source>
</evidence>
<dbReference type="Gene3D" id="1.10.287.110">
    <property type="entry name" value="DnaJ domain"/>
    <property type="match status" value="1"/>
</dbReference>
<feature type="coiled-coil region" evidence="1">
    <location>
        <begin position="159"/>
        <end position="186"/>
    </location>
</feature>
<feature type="domain" description="J" evidence="3">
    <location>
        <begin position="9"/>
        <end position="99"/>
    </location>
</feature>